<feature type="domain" description="ABC transporter" evidence="10">
    <location>
        <begin position="536"/>
        <end position="774"/>
    </location>
</feature>
<dbReference type="GO" id="GO:0016887">
    <property type="term" value="F:ATP hydrolysis activity"/>
    <property type="evidence" value="ECO:0007669"/>
    <property type="project" value="InterPro"/>
</dbReference>
<protein>
    <submittedName>
        <fullName evidence="11">ABC transporter A family protein</fullName>
    </submittedName>
</protein>
<evidence type="ECO:0000256" key="1">
    <source>
        <dbReference type="ARBA" id="ARBA00004141"/>
    </source>
</evidence>
<keyword evidence="8 9" id="KW-0472">Membrane</keyword>
<dbReference type="InterPro" id="IPR027417">
    <property type="entry name" value="P-loop_NTPase"/>
</dbReference>
<feature type="transmembrane region" description="Helical" evidence="9">
    <location>
        <begin position="442"/>
        <end position="461"/>
    </location>
</feature>
<accession>A0A152A8B6</accession>
<dbReference type="SUPFAM" id="SSF52540">
    <property type="entry name" value="P-loop containing nucleoside triphosphate hydrolases"/>
    <property type="match status" value="1"/>
</dbReference>
<evidence type="ECO:0000256" key="3">
    <source>
        <dbReference type="ARBA" id="ARBA00022448"/>
    </source>
</evidence>
<keyword evidence="6" id="KW-0067">ATP-binding</keyword>
<dbReference type="GO" id="GO:0005319">
    <property type="term" value="F:lipid transporter activity"/>
    <property type="evidence" value="ECO:0007669"/>
    <property type="project" value="TreeGrafter"/>
</dbReference>
<dbReference type="PANTHER" id="PTHR19229">
    <property type="entry name" value="ATP-BINDING CASSETTE TRANSPORTER SUBFAMILY A ABCA"/>
    <property type="match status" value="1"/>
</dbReference>
<feature type="transmembrane region" description="Helical" evidence="9">
    <location>
        <begin position="46"/>
        <end position="70"/>
    </location>
</feature>
<dbReference type="OMA" id="QAVKGLW"/>
<dbReference type="OrthoDB" id="10255969at2759"/>
<keyword evidence="7 9" id="KW-1133">Transmembrane helix</keyword>
<dbReference type="InterPro" id="IPR026082">
    <property type="entry name" value="ABCA"/>
</dbReference>
<keyword evidence="12" id="KW-1185">Reference proteome</keyword>
<dbReference type="Pfam" id="PF00005">
    <property type="entry name" value="ABC_tran"/>
    <property type="match status" value="1"/>
</dbReference>
<evidence type="ECO:0000313" key="11">
    <source>
        <dbReference type="EMBL" id="KYR02307.1"/>
    </source>
</evidence>
<dbReference type="GO" id="GO:0140359">
    <property type="term" value="F:ABC-type transporter activity"/>
    <property type="evidence" value="ECO:0007669"/>
    <property type="project" value="InterPro"/>
</dbReference>
<dbReference type="EMBL" id="LODT01000004">
    <property type="protein sequence ID" value="KYR02307.1"/>
    <property type="molecule type" value="Genomic_DNA"/>
</dbReference>
<evidence type="ECO:0000259" key="10">
    <source>
        <dbReference type="PROSITE" id="PS50893"/>
    </source>
</evidence>
<evidence type="ECO:0000256" key="6">
    <source>
        <dbReference type="ARBA" id="ARBA00022840"/>
    </source>
</evidence>
<evidence type="ECO:0000256" key="9">
    <source>
        <dbReference type="SAM" id="Phobius"/>
    </source>
</evidence>
<dbReference type="InterPro" id="IPR003593">
    <property type="entry name" value="AAA+_ATPase"/>
</dbReference>
<dbReference type="AlphaFoldDB" id="A0A152A8B6"/>
<feature type="transmembrane region" description="Helical" evidence="9">
    <location>
        <begin position="258"/>
        <end position="279"/>
    </location>
</feature>
<comment type="subcellular location">
    <subcellularLocation>
        <location evidence="1">Membrane</location>
        <topology evidence="1">Multi-pass membrane protein</topology>
    </subcellularLocation>
</comment>
<name>A0A152A8B6_TIELA</name>
<dbReference type="Gene3D" id="3.40.50.300">
    <property type="entry name" value="P-loop containing nucleotide triphosphate hydrolases"/>
    <property type="match status" value="1"/>
</dbReference>
<dbReference type="InterPro" id="IPR017871">
    <property type="entry name" value="ABC_transporter-like_CS"/>
</dbReference>
<dbReference type="InParanoid" id="A0A152A8B6"/>
<dbReference type="InterPro" id="IPR013525">
    <property type="entry name" value="ABC2_TM"/>
</dbReference>
<proteinExistence type="inferred from homology"/>
<comment type="caution">
    <text evidence="11">The sequence shown here is derived from an EMBL/GenBank/DDBJ whole genome shotgun (WGS) entry which is preliminary data.</text>
</comment>
<evidence type="ECO:0000313" key="12">
    <source>
        <dbReference type="Proteomes" id="UP000076078"/>
    </source>
</evidence>
<evidence type="ECO:0000256" key="8">
    <source>
        <dbReference type="ARBA" id="ARBA00023136"/>
    </source>
</evidence>
<dbReference type="GO" id="GO:0005524">
    <property type="term" value="F:ATP binding"/>
    <property type="evidence" value="ECO:0007669"/>
    <property type="project" value="UniProtKB-KW"/>
</dbReference>
<keyword evidence="4 9" id="KW-0812">Transmembrane</keyword>
<dbReference type="Pfam" id="PF12698">
    <property type="entry name" value="ABC2_membrane_3"/>
    <property type="match status" value="1"/>
</dbReference>
<feature type="transmembrane region" description="Helical" evidence="9">
    <location>
        <begin position="369"/>
        <end position="390"/>
    </location>
</feature>
<evidence type="ECO:0000256" key="4">
    <source>
        <dbReference type="ARBA" id="ARBA00022692"/>
    </source>
</evidence>
<gene>
    <name evidence="11" type="ORF">DLAC_01139</name>
</gene>
<dbReference type="InterPro" id="IPR003439">
    <property type="entry name" value="ABC_transporter-like_ATP-bd"/>
</dbReference>
<dbReference type="PROSITE" id="PS00211">
    <property type="entry name" value="ABC_TRANSPORTER_1"/>
    <property type="match status" value="1"/>
</dbReference>
<dbReference type="SMART" id="SM00382">
    <property type="entry name" value="AAA"/>
    <property type="match status" value="1"/>
</dbReference>
<sequence length="907" mass="103724">MEEIQNNNNDNNKPQDISDELNYFQTTYHQTVILLKKNFKLSFRKYITTAIQLTVPFFFILGLFLIQLVVDDADSTNPLIGDRKYSIYDEINPILKCTPNREPGSYCYTFIYSPNTSLVVELIRGVLVENSLTFNDILGFESSDQLNTFILENKNITQAAYVFNEDVLMQNNGNFQYDIQYNSSCISFWDKKIPCLPPIQHVIAPMQISMDRQIISYQKAKSMVPLDPISSMVPIQLSWSSGIFSHPKTKFYNIVTDLGSIFFFASLMFQFVLMLQDMVDEKEKKLKEGMRMMGLKEMSYYLSWFITYFVFITLDVLVLIASGSMFQFKFFTKNDFGTYFVLFLLFGISIMCLAFFLSSLLSKSHAATFIGFFLFILFSILQAFIPNMLYIEGKPYSIQAIFSLLSPIVFAKGLTDLAKASDYNGLRWSQINDHDNAFPLNLVYRWIVLDSVVFVLLGWYIDNVFPGEYGTAKPFYFFLTPTYWTGNQSVSNNHIQDKTTRLKEIKKQFPSVDDEDVQKEEQDVENMTSNDPNAAVILKNLVKVFWNNPFFKSKKDFYAVKGLSLSIQKNQLFCLLGPNGAGKTTTMSMLFGLFGQTEGDAYIFGHSIRTDMAKIRKIMGVCMQFDLLWGQLTGREHLELYSEFKNRPKEIVRKEIEDLLSQVGMSEIADQRVNIYSGGEKRRLSIAISMIGNPKIIFLDEPTTGLDVLQICKVWEIILKAKQDRAIVLTTHSMMEADILSDKIGIMALGKLRCLGDNLHLKNKFGTGYKVTIYLKTSSLVNQNNNNNNNNNTTNPSGNVANLSFSNMNSATISAIKSIQYRIINFVTESLPGSTVLFKSTEQITFSIPRQRTEELPYFLETLEVNQNILNIQDIDVNLSTLEEVFLKIAEDANKNDQKDIEKLKVE</sequence>
<evidence type="ECO:0000256" key="7">
    <source>
        <dbReference type="ARBA" id="ARBA00022989"/>
    </source>
</evidence>
<dbReference type="CDD" id="cd03263">
    <property type="entry name" value="ABC_subfamily_A"/>
    <property type="match status" value="1"/>
</dbReference>
<dbReference type="GO" id="GO:0016020">
    <property type="term" value="C:membrane"/>
    <property type="evidence" value="ECO:0007669"/>
    <property type="project" value="UniProtKB-SubCell"/>
</dbReference>
<reference evidence="11 12" key="1">
    <citation type="submission" date="2015-12" db="EMBL/GenBank/DDBJ databases">
        <title>Dictyostelia acquired genes for synthesis and detection of signals that induce cell-type specialization by lateral gene transfer from prokaryotes.</title>
        <authorList>
            <person name="Gloeckner G."/>
            <person name="Schaap P."/>
        </authorList>
    </citation>
    <scope>NUCLEOTIDE SEQUENCE [LARGE SCALE GENOMIC DNA]</scope>
    <source>
        <strain evidence="11 12">TK</strain>
    </source>
</reference>
<organism evidence="11 12">
    <name type="scientific">Tieghemostelium lacteum</name>
    <name type="common">Slime mold</name>
    <name type="synonym">Dictyostelium lacteum</name>
    <dbReference type="NCBI Taxonomy" id="361077"/>
    <lineage>
        <taxon>Eukaryota</taxon>
        <taxon>Amoebozoa</taxon>
        <taxon>Evosea</taxon>
        <taxon>Eumycetozoa</taxon>
        <taxon>Dictyostelia</taxon>
        <taxon>Dictyosteliales</taxon>
        <taxon>Raperosteliaceae</taxon>
        <taxon>Tieghemostelium</taxon>
    </lineage>
</organism>
<feature type="transmembrane region" description="Helical" evidence="9">
    <location>
        <begin position="396"/>
        <end position="414"/>
    </location>
</feature>
<dbReference type="PROSITE" id="PS50893">
    <property type="entry name" value="ABC_TRANSPORTER_2"/>
    <property type="match status" value="1"/>
</dbReference>
<dbReference type="PANTHER" id="PTHR19229:SF205">
    <property type="entry name" value="ABC TRANSPORTER A FAMILY MEMBER 1-RELATED"/>
    <property type="match status" value="1"/>
</dbReference>
<keyword evidence="5" id="KW-0547">Nucleotide-binding</keyword>
<dbReference type="GO" id="GO:0030587">
    <property type="term" value="P:sorocarp development"/>
    <property type="evidence" value="ECO:0007669"/>
    <property type="project" value="UniProtKB-ARBA"/>
</dbReference>
<comment type="similarity">
    <text evidence="2">Belongs to the ABC transporter superfamily. ABCA family.</text>
</comment>
<feature type="transmembrane region" description="Helical" evidence="9">
    <location>
        <begin position="336"/>
        <end position="357"/>
    </location>
</feature>
<dbReference type="FunFam" id="3.40.50.300:FF:000665">
    <property type="entry name" value="ABC transporter A family member 2"/>
    <property type="match status" value="1"/>
</dbReference>
<keyword evidence="3" id="KW-0813">Transport</keyword>
<evidence type="ECO:0000256" key="5">
    <source>
        <dbReference type="ARBA" id="ARBA00022741"/>
    </source>
</evidence>
<evidence type="ECO:0000256" key="2">
    <source>
        <dbReference type="ARBA" id="ARBA00008869"/>
    </source>
</evidence>
<feature type="transmembrane region" description="Helical" evidence="9">
    <location>
        <begin position="300"/>
        <end position="324"/>
    </location>
</feature>
<dbReference type="Proteomes" id="UP000076078">
    <property type="component" value="Unassembled WGS sequence"/>
</dbReference>